<protein>
    <recommendedName>
        <fullName evidence="4">DUF1214 domain-containing protein</fullName>
    </recommendedName>
</protein>
<organism evidence="2 3">
    <name type="scientific">Mycolicibacterium boenickei</name>
    <dbReference type="NCBI Taxonomy" id="146017"/>
    <lineage>
        <taxon>Bacteria</taxon>
        <taxon>Bacillati</taxon>
        <taxon>Actinomycetota</taxon>
        <taxon>Actinomycetes</taxon>
        <taxon>Mycobacteriales</taxon>
        <taxon>Mycobacteriaceae</taxon>
        <taxon>Mycolicibacterium</taxon>
    </lineage>
</organism>
<name>A0ABM7IQ87_9MYCO</name>
<feature type="region of interest" description="Disordered" evidence="1">
    <location>
        <begin position="130"/>
        <end position="233"/>
    </location>
</feature>
<evidence type="ECO:0000256" key="1">
    <source>
        <dbReference type="SAM" id="MobiDB-lite"/>
    </source>
</evidence>
<dbReference type="Proteomes" id="UP000466683">
    <property type="component" value="Chromosome"/>
</dbReference>
<dbReference type="EMBL" id="AP022579">
    <property type="protein sequence ID" value="BBX88959.1"/>
    <property type="molecule type" value="Genomic_DNA"/>
</dbReference>
<feature type="compositionally biased region" description="Pro residues" evidence="1">
    <location>
        <begin position="216"/>
        <end position="226"/>
    </location>
</feature>
<evidence type="ECO:0000313" key="2">
    <source>
        <dbReference type="EMBL" id="BBX88959.1"/>
    </source>
</evidence>
<reference evidence="2 3" key="1">
    <citation type="journal article" date="2019" name="Emerg. Microbes Infect.">
        <title>Comprehensive subspecies identification of 175 nontuberculous mycobacteria species based on 7547 genomic profiles.</title>
        <authorList>
            <person name="Matsumoto Y."/>
            <person name="Kinjo T."/>
            <person name="Motooka D."/>
            <person name="Nabeya D."/>
            <person name="Jung N."/>
            <person name="Uechi K."/>
            <person name="Horii T."/>
            <person name="Iida T."/>
            <person name="Fujita J."/>
            <person name="Nakamura S."/>
        </authorList>
    </citation>
    <scope>NUCLEOTIDE SEQUENCE [LARGE SCALE GENOMIC DNA]</scope>
    <source>
        <strain evidence="2 3">JCM 15653</strain>
    </source>
</reference>
<proteinExistence type="predicted"/>
<feature type="compositionally biased region" description="Basic and acidic residues" evidence="1">
    <location>
        <begin position="195"/>
        <end position="206"/>
    </location>
</feature>
<sequence>MPIRAYLESHRTGDFTLNPDNVYPGFRRAVHAGPPNTDRFPDEPYELWYIQPFSDPRYSFGPAGNFYGNEYFHILELTPIDSGWRAYVCDGTYNVFRAGDDPNTYVPVHTPTESDPDPDRTAMNVWRIELTDDPNPSNQKAPSAVTEPQKGPAPAPLGDVFGPWRITGANPSTTWGPSSDPNSGPAADYIQRRQQCLDRMPHDAAQRHAFYTARPDTPPKPDPAIPGWPTESS</sequence>
<evidence type="ECO:0008006" key="4">
    <source>
        <dbReference type="Google" id="ProtNLM"/>
    </source>
</evidence>
<gene>
    <name evidence="2" type="ORF">MBOE_06080</name>
</gene>
<accession>A0ABM7IQ87</accession>
<keyword evidence="3" id="KW-1185">Reference proteome</keyword>
<evidence type="ECO:0000313" key="3">
    <source>
        <dbReference type="Proteomes" id="UP000466683"/>
    </source>
</evidence>
<feature type="compositionally biased region" description="Polar residues" evidence="1">
    <location>
        <begin position="169"/>
        <end position="182"/>
    </location>
</feature>